<accession>A0A8S5TIQ9</accession>
<dbReference type="EMBL" id="BK032833">
    <property type="protein sequence ID" value="DAF63113.1"/>
    <property type="molecule type" value="Genomic_DNA"/>
</dbReference>
<organism evidence="1">
    <name type="scientific">Siphoviridae sp. ct7yc1</name>
    <dbReference type="NCBI Taxonomy" id="2827788"/>
    <lineage>
        <taxon>Viruses</taxon>
        <taxon>Duplodnaviria</taxon>
        <taxon>Heunggongvirae</taxon>
        <taxon>Uroviricota</taxon>
        <taxon>Caudoviricetes</taxon>
    </lineage>
</organism>
<sequence length="253" mass="29082">MAERRMFAKKITESDAFLDMPSSTQMLYFHLSMNADDDGFVNNPKKIQRMCGASDDDFKLLLAKSFVLLFESGVIVIKHWKMHNYIQADRYRPTDYVEEKSMLGLKKNKAYTLDVNKMDTKCIQDVSVGKESIGKVSIDKNSIVKDSKDKDIKEKDIDKSISKKKTVYYPDDAMLESAFQEYLTMRKKIKKPICTEMALHRAMNTIERLSKGDNDLAVKILNQSVDHCWQGLFALKDNEPHSTNKGAIDWDNV</sequence>
<protein>
    <submittedName>
        <fullName evidence="1">Replisome organizer</fullName>
    </submittedName>
</protein>
<reference evidence="1" key="1">
    <citation type="journal article" date="2021" name="Proc. Natl. Acad. Sci. U.S.A.">
        <title>A Catalog of Tens of Thousands of Viruses from Human Metagenomes Reveals Hidden Associations with Chronic Diseases.</title>
        <authorList>
            <person name="Tisza M.J."/>
            <person name="Buck C.B."/>
        </authorList>
    </citation>
    <scope>NUCLEOTIDE SEQUENCE</scope>
    <source>
        <strain evidence="1">Ct7yc1</strain>
    </source>
</reference>
<proteinExistence type="predicted"/>
<evidence type="ECO:0000313" key="1">
    <source>
        <dbReference type="EMBL" id="DAF63113.1"/>
    </source>
</evidence>
<name>A0A8S5TIQ9_9CAUD</name>